<organism evidence="2">
    <name type="scientific">Tanacetum cinerariifolium</name>
    <name type="common">Dalmatian daisy</name>
    <name type="synonym">Chrysanthemum cinerariifolium</name>
    <dbReference type="NCBI Taxonomy" id="118510"/>
    <lineage>
        <taxon>Eukaryota</taxon>
        <taxon>Viridiplantae</taxon>
        <taxon>Streptophyta</taxon>
        <taxon>Embryophyta</taxon>
        <taxon>Tracheophyta</taxon>
        <taxon>Spermatophyta</taxon>
        <taxon>Magnoliopsida</taxon>
        <taxon>eudicotyledons</taxon>
        <taxon>Gunneridae</taxon>
        <taxon>Pentapetalae</taxon>
        <taxon>asterids</taxon>
        <taxon>campanulids</taxon>
        <taxon>Asterales</taxon>
        <taxon>Asteraceae</taxon>
        <taxon>Asteroideae</taxon>
        <taxon>Anthemideae</taxon>
        <taxon>Anthemidinae</taxon>
        <taxon>Tanacetum</taxon>
    </lineage>
</organism>
<comment type="caution">
    <text evidence="2">The sequence shown here is derived from an EMBL/GenBank/DDBJ whole genome shotgun (WGS) entry which is preliminary data.</text>
</comment>
<evidence type="ECO:0000256" key="1">
    <source>
        <dbReference type="SAM" id="MobiDB-lite"/>
    </source>
</evidence>
<name>A0A6L2NSN6_TANCI</name>
<feature type="region of interest" description="Disordered" evidence="1">
    <location>
        <begin position="94"/>
        <end position="117"/>
    </location>
</feature>
<dbReference type="EMBL" id="BKCJ010009899">
    <property type="protein sequence ID" value="GEU89150.1"/>
    <property type="molecule type" value="Genomic_DNA"/>
</dbReference>
<dbReference type="AlphaFoldDB" id="A0A6L2NSN6"/>
<proteinExistence type="predicted"/>
<accession>A0A6L2NSN6</accession>
<sequence length="117" mass="12673">MASKQSSLAPALHEMTFEQDGLGLGIHPLTHGYINSGLMQNPVSTTPYVSLSKKDYEILFQPLFDEYFSPLPCDVSLDPIVVTALRVVDLVGSPSSTTIDQDVPSASTSPTYQQIQS</sequence>
<protein>
    <submittedName>
        <fullName evidence="2">Uncharacterized protein</fullName>
    </submittedName>
</protein>
<gene>
    <name evidence="2" type="ORF">Tci_061128</name>
</gene>
<evidence type="ECO:0000313" key="2">
    <source>
        <dbReference type="EMBL" id="GEU89150.1"/>
    </source>
</evidence>
<reference evidence="2" key="1">
    <citation type="journal article" date="2019" name="Sci. Rep.">
        <title>Draft genome of Tanacetum cinerariifolium, the natural source of mosquito coil.</title>
        <authorList>
            <person name="Yamashiro T."/>
            <person name="Shiraishi A."/>
            <person name="Satake H."/>
            <person name="Nakayama K."/>
        </authorList>
    </citation>
    <scope>NUCLEOTIDE SEQUENCE</scope>
</reference>